<reference evidence="6 7" key="1">
    <citation type="journal article" date="2019" name="Int. J. Syst. Evol. Microbiol.">
        <title>The Global Catalogue of Microorganisms (GCM) 10K type strain sequencing project: providing services to taxonomists for standard genome sequencing and annotation.</title>
        <authorList>
            <consortium name="The Broad Institute Genomics Platform"/>
            <consortium name="The Broad Institute Genome Sequencing Center for Infectious Disease"/>
            <person name="Wu L."/>
            <person name="Ma J."/>
        </authorList>
    </citation>
    <scope>NUCLEOTIDE SEQUENCE [LARGE SCALE GENOMIC DNA]</scope>
    <source>
        <strain evidence="6 7">JCM 15577</strain>
    </source>
</reference>
<proteinExistence type="predicted"/>
<feature type="transmembrane region" description="Helical" evidence="5">
    <location>
        <begin position="47"/>
        <end position="69"/>
    </location>
</feature>
<protein>
    <recommendedName>
        <fullName evidence="8">Multidrug DMT transporter permease</fullName>
    </recommendedName>
</protein>
<feature type="transmembrane region" description="Helical" evidence="5">
    <location>
        <begin position="169"/>
        <end position="191"/>
    </location>
</feature>
<comment type="caution">
    <text evidence="6">The sequence shown here is derived from an EMBL/GenBank/DDBJ whole genome shotgun (WGS) entry which is preliminary data.</text>
</comment>
<dbReference type="RefSeq" id="WP_344071225.1">
    <property type="nucleotide sequence ID" value="NZ_BAAAPL010000001.1"/>
</dbReference>
<dbReference type="PANTHER" id="PTHR40761">
    <property type="entry name" value="CONSERVED INTEGRAL MEMBRANE ALANINE VALINE AND LEUCINE RICH PROTEIN-RELATED"/>
    <property type="match status" value="1"/>
</dbReference>
<feature type="transmembrane region" description="Helical" evidence="5">
    <location>
        <begin position="6"/>
        <end position="27"/>
    </location>
</feature>
<feature type="transmembrane region" description="Helical" evidence="5">
    <location>
        <begin position="110"/>
        <end position="128"/>
    </location>
</feature>
<dbReference type="Proteomes" id="UP001501690">
    <property type="component" value="Unassembled WGS sequence"/>
</dbReference>
<evidence type="ECO:0000256" key="1">
    <source>
        <dbReference type="ARBA" id="ARBA00004141"/>
    </source>
</evidence>
<comment type="subcellular location">
    <subcellularLocation>
        <location evidence="1">Membrane</location>
        <topology evidence="1">Multi-pass membrane protein</topology>
    </subcellularLocation>
</comment>
<gene>
    <name evidence="6" type="ORF">GCM10009808_16020</name>
</gene>
<name>A0ABN2I644_9MICO</name>
<evidence type="ECO:0000256" key="2">
    <source>
        <dbReference type="ARBA" id="ARBA00022692"/>
    </source>
</evidence>
<keyword evidence="4 5" id="KW-0472">Membrane</keyword>
<evidence type="ECO:0000256" key="5">
    <source>
        <dbReference type="SAM" id="Phobius"/>
    </source>
</evidence>
<feature type="transmembrane region" description="Helical" evidence="5">
    <location>
        <begin position="75"/>
        <end position="98"/>
    </location>
</feature>
<evidence type="ECO:0000313" key="6">
    <source>
        <dbReference type="EMBL" id="GAA1699231.1"/>
    </source>
</evidence>
<accession>A0ABN2I644</accession>
<feature type="transmembrane region" description="Helical" evidence="5">
    <location>
        <begin position="268"/>
        <end position="291"/>
    </location>
</feature>
<evidence type="ECO:0000256" key="4">
    <source>
        <dbReference type="ARBA" id="ARBA00023136"/>
    </source>
</evidence>
<organism evidence="6 7">
    <name type="scientific">Microbacterium sediminicola</name>
    <dbReference type="NCBI Taxonomy" id="415210"/>
    <lineage>
        <taxon>Bacteria</taxon>
        <taxon>Bacillati</taxon>
        <taxon>Actinomycetota</taxon>
        <taxon>Actinomycetes</taxon>
        <taxon>Micrococcales</taxon>
        <taxon>Microbacteriaceae</taxon>
        <taxon>Microbacterium</taxon>
    </lineage>
</organism>
<feature type="transmembrane region" description="Helical" evidence="5">
    <location>
        <begin position="211"/>
        <end position="230"/>
    </location>
</feature>
<evidence type="ECO:0008006" key="8">
    <source>
        <dbReference type="Google" id="ProtNLM"/>
    </source>
</evidence>
<keyword evidence="7" id="KW-1185">Reference proteome</keyword>
<keyword evidence="2 5" id="KW-0812">Transmembrane</keyword>
<dbReference type="EMBL" id="BAAAPL010000001">
    <property type="protein sequence ID" value="GAA1699231.1"/>
    <property type="molecule type" value="Genomic_DNA"/>
</dbReference>
<feature type="transmembrane region" description="Helical" evidence="5">
    <location>
        <begin position="140"/>
        <end position="162"/>
    </location>
</feature>
<keyword evidence="3 5" id="KW-1133">Transmembrane helix</keyword>
<dbReference type="Pfam" id="PF05653">
    <property type="entry name" value="Mg_trans_NIPA"/>
    <property type="match status" value="1"/>
</dbReference>
<sequence>MTLTSFPEIGIALAVLSAALLTFGNFFQSRGVARVRSARGGLGAAGFWSLVRNPVWLIGSVLFGLAILAQLGALAFAPLIVVQPVGVVALVFASALSAAVMRRAPSLQEIIAVVVAVSSLGIFVWVAADVSVQTTIVDEQLIAILIVLLFVLAVTFGGLALWRRRAIAPVIYVLLAGLFSGFVATLGKTVILRVQTAFATDDLGIDDTNLLTIACLVGIGVAGALSIYFVQTAHTVNSPETVVGGLTIVDPCVAVVLGITILGEAAGAPLWSIGVFVVTGAAAIWGVWRLANLSPAPEKL</sequence>
<evidence type="ECO:0000313" key="7">
    <source>
        <dbReference type="Proteomes" id="UP001501690"/>
    </source>
</evidence>
<dbReference type="PANTHER" id="PTHR40761:SF1">
    <property type="entry name" value="CONSERVED INTEGRAL MEMBRANE ALANINE VALINE AND LEUCINE RICH PROTEIN-RELATED"/>
    <property type="match status" value="1"/>
</dbReference>
<feature type="transmembrane region" description="Helical" evidence="5">
    <location>
        <begin position="242"/>
        <end position="262"/>
    </location>
</feature>
<dbReference type="InterPro" id="IPR008521">
    <property type="entry name" value="Mg_trans_NIPA"/>
</dbReference>
<evidence type="ECO:0000256" key="3">
    <source>
        <dbReference type="ARBA" id="ARBA00022989"/>
    </source>
</evidence>